<dbReference type="SUPFAM" id="SSF49899">
    <property type="entry name" value="Concanavalin A-like lectins/glucanases"/>
    <property type="match status" value="1"/>
</dbReference>
<dbReference type="EC" id="2.4.-.-" evidence="2"/>
<evidence type="ECO:0000313" key="3">
    <source>
        <dbReference type="Proteomes" id="UP001596028"/>
    </source>
</evidence>
<dbReference type="GO" id="GO:0016757">
    <property type="term" value="F:glycosyltransferase activity"/>
    <property type="evidence" value="ECO:0007669"/>
    <property type="project" value="UniProtKB-KW"/>
</dbReference>
<accession>A0ABV9FKR7</accession>
<dbReference type="Pfam" id="PF13524">
    <property type="entry name" value="Glyco_trans_1_2"/>
    <property type="match status" value="1"/>
</dbReference>
<keyword evidence="2" id="KW-0328">Glycosyltransferase</keyword>
<reference evidence="3" key="1">
    <citation type="journal article" date="2019" name="Int. J. Syst. Evol. Microbiol.">
        <title>The Global Catalogue of Microorganisms (GCM) 10K type strain sequencing project: providing services to taxonomists for standard genome sequencing and annotation.</title>
        <authorList>
            <consortium name="The Broad Institute Genomics Platform"/>
            <consortium name="The Broad Institute Genome Sequencing Center for Infectious Disease"/>
            <person name="Wu L."/>
            <person name="Ma J."/>
        </authorList>
    </citation>
    <scope>NUCLEOTIDE SEQUENCE [LARGE SCALE GENOMIC DNA]</scope>
    <source>
        <strain evidence="3">CCUG 49571</strain>
    </source>
</reference>
<evidence type="ECO:0000259" key="1">
    <source>
        <dbReference type="Pfam" id="PF13524"/>
    </source>
</evidence>
<protein>
    <submittedName>
        <fullName evidence="2">Glycosyltransferase</fullName>
        <ecNumber evidence="2">2.4.-.-</ecNumber>
    </submittedName>
</protein>
<dbReference type="InterPro" id="IPR013320">
    <property type="entry name" value="ConA-like_dom_sf"/>
</dbReference>
<proteinExistence type="predicted"/>
<feature type="domain" description="Spore protein YkvP/CgeB glycosyl transferase-like" evidence="1">
    <location>
        <begin position="462"/>
        <end position="601"/>
    </location>
</feature>
<keyword evidence="3" id="KW-1185">Reference proteome</keyword>
<dbReference type="RefSeq" id="WP_378101805.1">
    <property type="nucleotide sequence ID" value="NZ_JBHSEP010000027.1"/>
</dbReference>
<dbReference type="Pfam" id="PF13385">
    <property type="entry name" value="Laminin_G_3"/>
    <property type="match status" value="1"/>
</dbReference>
<keyword evidence="2" id="KW-0808">Transferase</keyword>
<evidence type="ECO:0000313" key="2">
    <source>
        <dbReference type="EMBL" id="MFC4601585.1"/>
    </source>
</evidence>
<comment type="caution">
    <text evidence="2">The sequence shown here is derived from an EMBL/GenBank/DDBJ whole genome shotgun (WGS) entry which is preliminary data.</text>
</comment>
<dbReference type="Proteomes" id="UP001596028">
    <property type="component" value="Unassembled WGS sequence"/>
</dbReference>
<gene>
    <name evidence="2" type="ORF">ACFO3S_25330</name>
</gene>
<name>A0ABV9FKR7_9BACL</name>
<dbReference type="InterPro" id="IPR055259">
    <property type="entry name" value="YkvP/CgeB_Glyco_trans-like"/>
</dbReference>
<sequence>MNHPNGYYYFSGKDLIRAKSTFPHTRNHFTYEFWAKPEASHRIDRESRTGVDGVGGKRYAISPEHGATPDEAGTGISVGVNGVSVYEHTFNHMPAILVYPGRISGWTHIAVVFRDRRPYLYLNGVFVKAGVQSSKARLAPCGMFGGHVYGYYVGGLADIKVWGYARTEAEIRKSMSQSSAGSDPRLIGHWTLGDGNGIVESDSSRYGTAAVVLGAAWNAGRPLPHGRIGIMISSSQYDATRYFAFDMASAFLRLGYRAVLIDLSRTDGPAKLKELMQQPDLRFLIGMNGHGIDQLRGSLLSGGLRVPFLSYFVDHPMFHLQRFDFHGNMPGLLVSCVDLEHLRYLKQYFRGSFATVFAPQAAMNPPAYYEKKSIKDRTIDILFAGTNLNPDQFRRGWAGDPHYGRILDEIAERTLYQFKHSLIDIARQTFQRHGKPFPHPNDARLSWLLQQADLYVRGRRRLEILASLSELPVTVYTNHTDNLPKKGRIRYLPPVNLKKFQSAMYDSKMVLNVLANLVYGAHERIFTAMQAGAVSLTDRNQYLSKHFRHRHNIVFVDYQRKNLSSEIGAMLQRPDLLQAIANEALKSVPSHTWHARAVNLLRAVQKHSIR</sequence>
<dbReference type="EMBL" id="JBHSEP010000027">
    <property type="protein sequence ID" value="MFC4601585.1"/>
    <property type="molecule type" value="Genomic_DNA"/>
</dbReference>
<organism evidence="2 3">
    <name type="scientific">Cohnella hongkongensis</name>
    <dbReference type="NCBI Taxonomy" id="178337"/>
    <lineage>
        <taxon>Bacteria</taxon>
        <taxon>Bacillati</taxon>
        <taxon>Bacillota</taxon>
        <taxon>Bacilli</taxon>
        <taxon>Bacillales</taxon>
        <taxon>Paenibacillaceae</taxon>
        <taxon>Cohnella</taxon>
    </lineage>
</organism>
<dbReference type="Gene3D" id="2.60.120.200">
    <property type="match status" value="1"/>
</dbReference>